<evidence type="ECO:0000256" key="2">
    <source>
        <dbReference type="ARBA" id="ARBA00022892"/>
    </source>
</evidence>
<gene>
    <name evidence="5" type="ORF">M7I_3522</name>
</gene>
<keyword evidence="3" id="KW-0963">Cytoplasm</keyword>
<dbReference type="GO" id="GO:0000139">
    <property type="term" value="C:Golgi membrane"/>
    <property type="evidence" value="ECO:0007669"/>
    <property type="project" value="UniProtKB-SubCell"/>
</dbReference>
<keyword evidence="3" id="KW-0479">Metal-binding</keyword>
<evidence type="ECO:0000256" key="1">
    <source>
        <dbReference type="ARBA" id="ARBA00009210"/>
    </source>
</evidence>
<evidence type="ECO:0000259" key="4">
    <source>
        <dbReference type="Pfam" id="PF04811"/>
    </source>
</evidence>
<dbReference type="EMBL" id="AGUE01000078">
    <property type="protein sequence ID" value="EHL00632.1"/>
    <property type="molecule type" value="Genomic_DNA"/>
</dbReference>
<reference evidence="5 6" key="1">
    <citation type="journal article" date="2012" name="Eukaryot. Cell">
        <title>Genome sequence of the fungus Glarea lozoyensis: the first genome sequence of a species from the Helotiaceae family.</title>
        <authorList>
            <person name="Youssar L."/>
            <person name="Gruening B.A."/>
            <person name="Erxleben A."/>
            <person name="Guenther S."/>
            <person name="Huettel W."/>
        </authorList>
    </citation>
    <scope>NUCLEOTIDE SEQUENCE [LARGE SCALE GENOMIC DNA]</scope>
    <source>
        <strain evidence="6">ATCC 74030 / MF5533</strain>
    </source>
</reference>
<dbReference type="SUPFAM" id="SSF82754">
    <property type="entry name" value="C-terminal, gelsolin-like domain of Sec23/24"/>
    <property type="match status" value="1"/>
</dbReference>
<dbReference type="Pfam" id="PF04811">
    <property type="entry name" value="Sec23_trunk"/>
    <property type="match status" value="1"/>
</dbReference>
<keyword evidence="3" id="KW-0472">Membrane</keyword>
<keyword evidence="3" id="KW-0256">Endoplasmic reticulum</keyword>
<dbReference type="GO" id="GO:0090110">
    <property type="term" value="P:COPII-coated vesicle cargo loading"/>
    <property type="evidence" value="ECO:0007669"/>
    <property type="project" value="TreeGrafter"/>
</dbReference>
<keyword evidence="3" id="KW-0862">Zinc</keyword>
<keyword evidence="3" id="KW-0968">Cytoplasmic vesicle</keyword>
<dbReference type="InterPro" id="IPR036180">
    <property type="entry name" value="Gelsolin-like_dom_sf"/>
</dbReference>
<keyword evidence="3" id="KW-0333">Golgi apparatus</keyword>
<accession>H0ELQ3</accession>
<keyword evidence="6" id="KW-1185">Reference proteome</keyword>
<dbReference type="GO" id="GO:0070971">
    <property type="term" value="C:endoplasmic reticulum exit site"/>
    <property type="evidence" value="ECO:0007669"/>
    <property type="project" value="TreeGrafter"/>
</dbReference>
<name>H0ELQ3_GLAL7</name>
<keyword evidence="2 3" id="KW-0931">ER-Golgi transport</keyword>
<keyword evidence="3" id="KW-0813">Transport</keyword>
<dbReference type="InterPro" id="IPR037364">
    <property type="entry name" value="Sec23"/>
</dbReference>
<dbReference type="PANTHER" id="PTHR11141:SF0">
    <property type="entry name" value="PROTEIN TRANSPORT PROTEIN SEC23"/>
    <property type="match status" value="1"/>
</dbReference>
<dbReference type="SUPFAM" id="SSF53300">
    <property type="entry name" value="vWA-like"/>
    <property type="match status" value="1"/>
</dbReference>
<protein>
    <recommendedName>
        <fullName evidence="3">Protein transport protein SEC23</fullName>
    </recommendedName>
</protein>
<evidence type="ECO:0000256" key="3">
    <source>
        <dbReference type="RuleBase" id="RU365030"/>
    </source>
</evidence>
<dbReference type="GO" id="GO:0046872">
    <property type="term" value="F:metal ion binding"/>
    <property type="evidence" value="ECO:0007669"/>
    <property type="project" value="UniProtKB-KW"/>
</dbReference>
<dbReference type="OrthoDB" id="10256289at2759"/>
<dbReference type="Gene3D" id="3.40.50.410">
    <property type="entry name" value="von Willebrand factor, type A domain"/>
    <property type="match status" value="1"/>
</dbReference>
<dbReference type="GO" id="GO:0005789">
    <property type="term" value="C:endoplasmic reticulum membrane"/>
    <property type="evidence" value="ECO:0007669"/>
    <property type="project" value="UniProtKB-SubCell"/>
</dbReference>
<comment type="caution">
    <text evidence="5">The sequence shown here is derived from an EMBL/GenBank/DDBJ whole genome shotgun (WGS) entry which is preliminary data.</text>
</comment>
<comment type="subcellular location">
    <subcellularLocation>
        <location evidence="3">Cytoplasm</location>
    </subcellularLocation>
    <subcellularLocation>
        <location evidence="3">Cytoplasmic vesicle</location>
        <location evidence="3">COPII-coated vesicle membrane</location>
        <topology evidence="3">Peripheral membrane protein</topology>
        <orientation evidence="3">Cytoplasmic side</orientation>
    </subcellularLocation>
    <subcellularLocation>
        <location evidence="3">Endoplasmic reticulum membrane</location>
        <topology evidence="3">Peripheral membrane protein</topology>
        <orientation evidence="3">Cytoplasmic side</orientation>
    </subcellularLocation>
    <subcellularLocation>
        <location evidence="3">Golgi apparatus membrane</location>
        <topology evidence="3">Peripheral membrane protein</topology>
        <orientation evidence="3">Cytoplasmic side</orientation>
    </subcellularLocation>
</comment>
<dbReference type="GO" id="GO:0005096">
    <property type="term" value="F:GTPase activator activity"/>
    <property type="evidence" value="ECO:0007669"/>
    <property type="project" value="TreeGrafter"/>
</dbReference>
<dbReference type="AlphaFoldDB" id="H0ELQ3"/>
<evidence type="ECO:0000313" key="5">
    <source>
        <dbReference type="EMBL" id="EHL00632.1"/>
    </source>
</evidence>
<organism evidence="5 6">
    <name type="scientific">Glarea lozoyensis (strain ATCC 74030 / MF5533)</name>
    <dbReference type="NCBI Taxonomy" id="1104152"/>
    <lineage>
        <taxon>Eukaryota</taxon>
        <taxon>Fungi</taxon>
        <taxon>Dikarya</taxon>
        <taxon>Ascomycota</taxon>
        <taxon>Pezizomycotina</taxon>
        <taxon>Leotiomycetes</taxon>
        <taxon>Helotiales</taxon>
        <taxon>Helotiaceae</taxon>
        <taxon>Glarea</taxon>
    </lineage>
</organism>
<dbReference type="InterPro" id="IPR006896">
    <property type="entry name" value="Sec23/24_trunk_dom"/>
</dbReference>
<dbReference type="Proteomes" id="UP000005446">
    <property type="component" value="Unassembled WGS sequence"/>
</dbReference>
<dbReference type="GO" id="GO:0030127">
    <property type="term" value="C:COPII vesicle coat"/>
    <property type="evidence" value="ECO:0007669"/>
    <property type="project" value="InterPro"/>
</dbReference>
<dbReference type="HOGENOM" id="CLU_1261618_0_0_1"/>
<dbReference type="InterPro" id="IPR036465">
    <property type="entry name" value="vWFA_dom_sf"/>
</dbReference>
<dbReference type="InParanoid" id="H0ELQ3"/>
<dbReference type="GO" id="GO:0006886">
    <property type="term" value="P:intracellular protein transport"/>
    <property type="evidence" value="ECO:0007669"/>
    <property type="project" value="InterPro"/>
</dbReference>
<keyword evidence="3" id="KW-0653">Protein transport</keyword>
<sequence length="219" mass="24080">MAQVHEIGYTECPKSYVFRGSKEYTAKQVQEMLGLLSPGLRPGMQQQQPGRPMPPMGPAARFLLPVSQCEFQLTKALEQLQKDPWPVAADRRNLRCTGVALSVAVGLLESSFQNAGGRIMLFAGGPATEGPGLVVGPELREPIRSHHDIDRDNIKYYKKALKDLITDRFPLPRYGGVGAQTAQTIFTDDVSLQTFMDHLMKLASCNIKVTIARPLEGGD</sequence>
<proteinExistence type="inferred from homology"/>
<evidence type="ECO:0000313" key="6">
    <source>
        <dbReference type="Proteomes" id="UP000005446"/>
    </source>
</evidence>
<dbReference type="PANTHER" id="PTHR11141">
    <property type="entry name" value="PROTEIN TRANSPORT PROTEIN SEC23"/>
    <property type="match status" value="1"/>
</dbReference>
<feature type="domain" description="Sec23/Sec24 trunk" evidence="4">
    <location>
        <begin position="1"/>
        <end position="162"/>
    </location>
</feature>
<comment type="function">
    <text evidence="3">Component of the coat protein complex II (COPII) which promotes the formation of transport vesicles from the endoplasmic reticulum (ER). The coat has two main functions, the physical deformation of the endoplasmic reticulum membrane into vesicles and the selection of cargo molecules.</text>
</comment>
<comment type="similarity">
    <text evidence="1 3">Belongs to the SEC23/SEC24 family. SEC23 subfamily.</text>
</comment>